<keyword evidence="3 7" id="KW-0812">Transmembrane</keyword>
<feature type="transmembrane region" description="Helical" evidence="7">
    <location>
        <begin position="525"/>
        <end position="545"/>
    </location>
</feature>
<reference evidence="9 10" key="1">
    <citation type="submission" date="2015-01" db="EMBL/GenBank/DDBJ databases">
        <title>The Genome Sequence of Capronia semiimmersa CBS27337.</title>
        <authorList>
            <consortium name="The Broad Institute Genomics Platform"/>
            <person name="Cuomo C."/>
            <person name="de Hoog S."/>
            <person name="Gorbushina A."/>
            <person name="Stielow B."/>
            <person name="Teixiera M."/>
            <person name="Abouelleil A."/>
            <person name="Chapman S.B."/>
            <person name="Priest M."/>
            <person name="Young S.K."/>
            <person name="Wortman J."/>
            <person name="Nusbaum C."/>
            <person name="Birren B."/>
        </authorList>
    </citation>
    <scope>NUCLEOTIDE SEQUENCE [LARGE SCALE GENOMIC DNA]</scope>
    <source>
        <strain evidence="9 10">CBS 27337</strain>
    </source>
</reference>
<feature type="region of interest" description="Disordered" evidence="6">
    <location>
        <begin position="1"/>
        <end position="24"/>
    </location>
</feature>
<evidence type="ECO:0000256" key="1">
    <source>
        <dbReference type="ARBA" id="ARBA00004651"/>
    </source>
</evidence>
<dbReference type="GO" id="GO:0005886">
    <property type="term" value="C:plasma membrane"/>
    <property type="evidence" value="ECO:0007669"/>
    <property type="project" value="UniProtKB-SubCell"/>
</dbReference>
<evidence type="ECO:0000259" key="8">
    <source>
        <dbReference type="PROSITE" id="PS50850"/>
    </source>
</evidence>
<name>A0A0D2GI49_9EURO</name>
<keyword evidence="5 7" id="KW-0472">Membrane</keyword>
<evidence type="ECO:0000256" key="4">
    <source>
        <dbReference type="ARBA" id="ARBA00022989"/>
    </source>
</evidence>
<dbReference type="STRING" id="5601.A0A0D2GI49"/>
<feature type="transmembrane region" description="Helical" evidence="7">
    <location>
        <begin position="462"/>
        <end position="483"/>
    </location>
</feature>
<dbReference type="HOGENOM" id="CLU_008455_0_5_1"/>
<feature type="transmembrane region" description="Helical" evidence="7">
    <location>
        <begin position="258"/>
        <end position="278"/>
    </location>
</feature>
<dbReference type="PROSITE" id="PS50850">
    <property type="entry name" value="MFS"/>
    <property type="match status" value="1"/>
</dbReference>
<dbReference type="PANTHER" id="PTHR23502">
    <property type="entry name" value="MAJOR FACILITATOR SUPERFAMILY"/>
    <property type="match status" value="1"/>
</dbReference>
<comment type="similarity">
    <text evidence="2">Belongs to the major facilitator superfamily.</text>
</comment>
<evidence type="ECO:0000256" key="3">
    <source>
        <dbReference type="ARBA" id="ARBA00022692"/>
    </source>
</evidence>
<dbReference type="Proteomes" id="UP000054266">
    <property type="component" value="Unassembled WGS sequence"/>
</dbReference>
<feature type="transmembrane region" description="Helical" evidence="7">
    <location>
        <begin position="138"/>
        <end position="158"/>
    </location>
</feature>
<feature type="transmembrane region" description="Helical" evidence="7">
    <location>
        <begin position="495"/>
        <end position="513"/>
    </location>
</feature>
<feature type="transmembrane region" description="Helical" evidence="7">
    <location>
        <begin position="229"/>
        <end position="252"/>
    </location>
</feature>
<evidence type="ECO:0000313" key="10">
    <source>
        <dbReference type="Proteomes" id="UP000054266"/>
    </source>
</evidence>
<accession>A0A0D2GI49</accession>
<dbReference type="InterPro" id="IPR036259">
    <property type="entry name" value="MFS_trans_sf"/>
</dbReference>
<dbReference type="SUPFAM" id="SSF103473">
    <property type="entry name" value="MFS general substrate transporter"/>
    <property type="match status" value="1"/>
</dbReference>
<feature type="transmembrane region" description="Helical" evidence="7">
    <location>
        <begin position="170"/>
        <end position="189"/>
    </location>
</feature>
<dbReference type="AlphaFoldDB" id="A0A0D2GI49"/>
<dbReference type="PANTHER" id="PTHR23502:SF134">
    <property type="entry name" value="MAJOR FACILITATOR SUPERFAMILY (MFS) PROFILE DOMAIN-CONTAINING PROTEIN-RELATED"/>
    <property type="match status" value="1"/>
</dbReference>
<sequence>MAERIERQLMSSTSPPSGDIEKVGTRHSLAPNEEPVPILEPPAHKHGVDSPDTLVEDGVRYVYLTFDTHIPLDEFDALESSIPPPNLKKYESPLTWSSKHKTIILILCCWCTFTAAYSAGSYSIAANPQRAKWNLGEVAFSIGVTTWAAGFAVSPMFLAPFSEINGRRPVFIGSAMLFLVGQIACATTPTFGGMLAARFLVGAGASTFATMVGGVVSDMYNADDRNTPMALYSGSALAGTGMGPLLSGFIIGRAHFRWVYYHQIISLSIMLVVVYFMFKETRGSVLLSRRAKVLNNYLEELENSIPKSEDAGKQVNPPVRLRYKVAADESRSSLTRMLYLSLTIPFKLLTTEPVVFFFSLWVAFAWALLYMTFSVIPLVFMTRHNFNVEQCGAVFSAIAIGSILATLLSIYQEKLAKKRWPKLNSSPEGRLYFPCLEGALLPIGLFWFGWTTYSTIPWISPVLAIGCAQIGIFVIYLAVFNYLADVYHRYASSALAAQSFLRNVFAAVFPLFTNQMFTNLDYAPASSLLGGIAALLTLVPWVLLFKGEQIRARSKIAREIMGDAGN</sequence>
<dbReference type="Pfam" id="PF07690">
    <property type="entry name" value="MFS_1"/>
    <property type="match status" value="1"/>
</dbReference>
<keyword evidence="10" id="KW-1185">Reference proteome</keyword>
<dbReference type="EMBL" id="KN846956">
    <property type="protein sequence ID" value="KIW71994.1"/>
    <property type="molecule type" value="Genomic_DNA"/>
</dbReference>
<dbReference type="GO" id="GO:0022857">
    <property type="term" value="F:transmembrane transporter activity"/>
    <property type="evidence" value="ECO:0007669"/>
    <property type="project" value="InterPro"/>
</dbReference>
<evidence type="ECO:0000256" key="7">
    <source>
        <dbReference type="SAM" id="Phobius"/>
    </source>
</evidence>
<evidence type="ECO:0000313" key="9">
    <source>
        <dbReference type="EMBL" id="KIW71994.1"/>
    </source>
</evidence>
<feature type="transmembrane region" description="Helical" evidence="7">
    <location>
        <begin position="431"/>
        <end position="450"/>
    </location>
</feature>
<evidence type="ECO:0000256" key="5">
    <source>
        <dbReference type="ARBA" id="ARBA00023136"/>
    </source>
</evidence>
<feature type="domain" description="Major facilitator superfamily (MFS) profile" evidence="8">
    <location>
        <begin position="104"/>
        <end position="548"/>
    </location>
</feature>
<comment type="subcellular location">
    <subcellularLocation>
        <location evidence="1">Cell membrane</location>
        <topology evidence="1">Multi-pass membrane protein</topology>
    </subcellularLocation>
</comment>
<feature type="transmembrane region" description="Helical" evidence="7">
    <location>
        <begin position="103"/>
        <end position="126"/>
    </location>
</feature>
<evidence type="ECO:0000256" key="2">
    <source>
        <dbReference type="ARBA" id="ARBA00008335"/>
    </source>
</evidence>
<keyword evidence="4 7" id="KW-1133">Transmembrane helix</keyword>
<dbReference type="FunFam" id="1.20.1250.20:FF:000082">
    <property type="entry name" value="MFS multidrug transporter, putative"/>
    <property type="match status" value="1"/>
</dbReference>
<dbReference type="Gene3D" id="1.20.1250.20">
    <property type="entry name" value="MFS general substrate transporter like domains"/>
    <property type="match status" value="1"/>
</dbReference>
<feature type="transmembrane region" description="Helical" evidence="7">
    <location>
        <begin position="392"/>
        <end position="411"/>
    </location>
</feature>
<evidence type="ECO:0000256" key="6">
    <source>
        <dbReference type="SAM" id="MobiDB-lite"/>
    </source>
</evidence>
<organism evidence="9 10">
    <name type="scientific">Phialophora macrospora</name>
    <dbReference type="NCBI Taxonomy" id="1851006"/>
    <lineage>
        <taxon>Eukaryota</taxon>
        <taxon>Fungi</taxon>
        <taxon>Dikarya</taxon>
        <taxon>Ascomycota</taxon>
        <taxon>Pezizomycotina</taxon>
        <taxon>Eurotiomycetes</taxon>
        <taxon>Chaetothyriomycetidae</taxon>
        <taxon>Chaetothyriales</taxon>
        <taxon>Herpotrichiellaceae</taxon>
        <taxon>Phialophora</taxon>
    </lineage>
</organism>
<feature type="transmembrane region" description="Helical" evidence="7">
    <location>
        <begin position="354"/>
        <end position="380"/>
    </location>
</feature>
<proteinExistence type="inferred from homology"/>
<dbReference type="InterPro" id="IPR011701">
    <property type="entry name" value="MFS"/>
</dbReference>
<feature type="transmembrane region" description="Helical" evidence="7">
    <location>
        <begin position="195"/>
        <end position="217"/>
    </location>
</feature>
<protein>
    <recommendedName>
        <fullName evidence="8">Major facilitator superfamily (MFS) profile domain-containing protein</fullName>
    </recommendedName>
</protein>
<gene>
    <name evidence="9" type="ORF">PV04_00218</name>
</gene>
<dbReference type="InterPro" id="IPR020846">
    <property type="entry name" value="MFS_dom"/>
</dbReference>